<dbReference type="AlphaFoldDB" id="A0A0D2WJD2"/>
<dbReference type="InParanoid" id="A0A0D2WJD2"/>
<protein>
    <submittedName>
        <fullName evidence="1">Uncharacterized protein</fullName>
    </submittedName>
</protein>
<accession>A0A0D2WJD2</accession>
<dbReference type="Proteomes" id="UP000008743">
    <property type="component" value="Unassembled WGS sequence"/>
</dbReference>
<reference evidence="2" key="1">
    <citation type="submission" date="2011-02" db="EMBL/GenBank/DDBJ databases">
        <title>The Genome Sequence of Capsaspora owczarzaki ATCC 30864.</title>
        <authorList>
            <person name="Russ C."/>
            <person name="Cuomo C."/>
            <person name="Burger G."/>
            <person name="Gray M.W."/>
            <person name="Holland P.W.H."/>
            <person name="King N."/>
            <person name="Lang F.B.F."/>
            <person name="Roger A.J."/>
            <person name="Ruiz-Trillo I."/>
            <person name="Young S.K."/>
            <person name="Zeng Q."/>
            <person name="Gargeya S."/>
            <person name="Alvarado L."/>
            <person name="Berlin A."/>
            <person name="Chapman S.B."/>
            <person name="Chen Z."/>
            <person name="Freedman E."/>
            <person name="Gellesch M."/>
            <person name="Goldberg J."/>
            <person name="Griggs A."/>
            <person name="Gujja S."/>
            <person name="Heilman E."/>
            <person name="Heiman D."/>
            <person name="Howarth C."/>
            <person name="Mehta T."/>
            <person name="Neiman D."/>
            <person name="Pearson M."/>
            <person name="Roberts A."/>
            <person name="Saif S."/>
            <person name="Shea T."/>
            <person name="Shenoy N."/>
            <person name="Sisk P."/>
            <person name="Stolte C."/>
            <person name="Sykes S."/>
            <person name="White J."/>
            <person name="Yandava C."/>
            <person name="Haas B."/>
            <person name="Nusbaum C."/>
            <person name="Birren B."/>
        </authorList>
    </citation>
    <scope>NUCLEOTIDE SEQUENCE</scope>
    <source>
        <strain evidence="2">ATCC 30864</strain>
    </source>
</reference>
<evidence type="ECO:0000313" key="2">
    <source>
        <dbReference type="Proteomes" id="UP000008743"/>
    </source>
</evidence>
<sequence>MALLFIPASMCPGHQWLTGGGALLRDAAHRAEMALGVLPSPFLADLARLRTTNDAVQRSSVVPLCSLDAAAILPFVEMLRSPMVCGLPFRPLIGGDGGCE</sequence>
<dbReference type="EMBL" id="KE346361">
    <property type="protein sequence ID" value="KJE90105.1"/>
    <property type="molecule type" value="Genomic_DNA"/>
</dbReference>
<keyword evidence="2" id="KW-1185">Reference proteome</keyword>
<name>A0A0D2WJD2_CAPO3</name>
<gene>
    <name evidence="1" type="ORF">CAOG_001456</name>
</gene>
<organism evidence="1 2">
    <name type="scientific">Capsaspora owczarzaki (strain ATCC 30864)</name>
    <dbReference type="NCBI Taxonomy" id="595528"/>
    <lineage>
        <taxon>Eukaryota</taxon>
        <taxon>Filasterea</taxon>
        <taxon>Capsaspora</taxon>
    </lineage>
</organism>
<evidence type="ECO:0000313" key="1">
    <source>
        <dbReference type="EMBL" id="KJE90105.1"/>
    </source>
</evidence>
<dbReference type="RefSeq" id="XP_004364324.1">
    <property type="nucleotide sequence ID" value="XM_004364267.1"/>
</dbReference>
<proteinExistence type="predicted"/>